<evidence type="ECO:0000313" key="3">
    <source>
        <dbReference type="Proteomes" id="UP001595555"/>
    </source>
</evidence>
<feature type="domain" description="Glycosyltransferase 2-like" evidence="1">
    <location>
        <begin position="4"/>
        <end position="164"/>
    </location>
</feature>
<dbReference type="InterPro" id="IPR029044">
    <property type="entry name" value="Nucleotide-diphossugar_trans"/>
</dbReference>
<evidence type="ECO:0000313" key="2">
    <source>
        <dbReference type="EMBL" id="MFC3115013.1"/>
    </source>
</evidence>
<dbReference type="Pfam" id="PF00535">
    <property type="entry name" value="Glycos_transf_2"/>
    <property type="match status" value="1"/>
</dbReference>
<dbReference type="PANTHER" id="PTHR22916">
    <property type="entry name" value="GLYCOSYLTRANSFERASE"/>
    <property type="match status" value="1"/>
</dbReference>
<dbReference type="PANTHER" id="PTHR22916:SF3">
    <property type="entry name" value="UDP-GLCNAC:BETAGAL BETA-1,3-N-ACETYLGLUCOSAMINYLTRANSFERASE-LIKE PROTEIN 1"/>
    <property type="match status" value="1"/>
</dbReference>
<comment type="caution">
    <text evidence="2">The sequence shown here is derived from an EMBL/GenBank/DDBJ whole genome shotgun (WGS) entry which is preliminary data.</text>
</comment>
<name>A0ABV7FGL7_9GAMM</name>
<gene>
    <name evidence="2" type="ORF">ACFODX_05530</name>
</gene>
<dbReference type="Gene3D" id="3.90.550.10">
    <property type="entry name" value="Spore Coat Polysaccharide Biosynthesis Protein SpsA, Chain A"/>
    <property type="match status" value="1"/>
</dbReference>
<keyword evidence="3" id="KW-1185">Reference proteome</keyword>
<dbReference type="InterPro" id="IPR001173">
    <property type="entry name" value="Glyco_trans_2-like"/>
</dbReference>
<dbReference type="EMBL" id="JBHRTF010000002">
    <property type="protein sequence ID" value="MFC3115013.1"/>
    <property type="molecule type" value="Genomic_DNA"/>
</dbReference>
<reference evidence="3" key="1">
    <citation type="journal article" date="2019" name="Int. J. Syst. Evol. Microbiol.">
        <title>The Global Catalogue of Microorganisms (GCM) 10K type strain sequencing project: providing services to taxonomists for standard genome sequencing and annotation.</title>
        <authorList>
            <consortium name="The Broad Institute Genomics Platform"/>
            <consortium name="The Broad Institute Genome Sequencing Center for Infectious Disease"/>
            <person name="Wu L."/>
            <person name="Ma J."/>
        </authorList>
    </citation>
    <scope>NUCLEOTIDE SEQUENCE [LARGE SCALE GENOMIC DNA]</scope>
    <source>
        <strain evidence="3">KCTC 52237</strain>
    </source>
</reference>
<proteinExistence type="predicted"/>
<dbReference type="Proteomes" id="UP001595555">
    <property type="component" value="Unassembled WGS sequence"/>
</dbReference>
<accession>A0ABV7FGL7</accession>
<dbReference type="RefSeq" id="WP_378116874.1">
    <property type="nucleotide sequence ID" value="NZ_JBHRTF010000002.1"/>
</dbReference>
<protein>
    <submittedName>
        <fullName evidence="2">Glycosyltransferase family 2 protein</fullName>
    </submittedName>
</protein>
<evidence type="ECO:0000259" key="1">
    <source>
        <dbReference type="Pfam" id="PF00535"/>
    </source>
</evidence>
<dbReference type="SUPFAM" id="SSF53448">
    <property type="entry name" value="Nucleotide-diphospho-sugar transferases"/>
    <property type="match status" value="1"/>
</dbReference>
<organism evidence="2 3">
    <name type="scientific">Cellvibrio fontiphilus</name>
    <dbReference type="NCBI Taxonomy" id="1815559"/>
    <lineage>
        <taxon>Bacteria</taxon>
        <taxon>Pseudomonadati</taxon>
        <taxon>Pseudomonadota</taxon>
        <taxon>Gammaproteobacteria</taxon>
        <taxon>Cellvibrionales</taxon>
        <taxon>Cellvibrionaceae</taxon>
        <taxon>Cellvibrio</taxon>
    </lineage>
</organism>
<sequence>MLVTIITPTYNREAFLPAAIESVLAQTYKDFEFIIVDDGSEDNSRKLIESYAEKDSRIKYLYQENQRQSVARNYALSVAKGDFICFLDSDNYWPNDKLEKSLKAFADHPDADIVYGDCITIDEQGNELHRNNMRRYSGRIAGLLLKDNFISMNTTMTRRKCFDEMGGMSGKRRVADDYDLWLKFSARYTFQYIPEFLAYYRVMENQISTNKKLRFETNESIIQDFLAAYPNAVTAQEKKVGLCAFYTRKARHYAASDKRESYAAIRKALAISPFSQGVWRALIKILIS</sequence>